<dbReference type="Pfam" id="PF02776">
    <property type="entry name" value="TPP_enzyme_N"/>
    <property type="match status" value="1"/>
</dbReference>
<dbReference type="InterPro" id="IPR011766">
    <property type="entry name" value="TPP_enzyme_TPP-bd"/>
</dbReference>
<evidence type="ECO:0000256" key="9">
    <source>
        <dbReference type="ARBA" id="ARBA00023052"/>
    </source>
</evidence>
<feature type="domain" description="Thiamine pyrophosphate enzyme N-terminal TPP-binding" evidence="14">
    <location>
        <begin position="32"/>
        <end position="146"/>
    </location>
</feature>
<dbReference type="NCBIfam" id="TIGR00118">
    <property type="entry name" value="acolac_lg"/>
    <property type="match status" value="1"/>
</dbReference>
<dbReference type="UniPathway" id="UPA00049">
    <property type="reaction ID" value="UER00059"/>
</dbReference>
<dbReference type="InterPro" id="IPR012846">
    <property type="entry name" value="Acetolactate_synth_lsu"/>
</dbReference>
<dbReference type="PANTHER" id="PTHR18968:SF13">
    <property type="entry name" value="ACETOLACTATE SYNTHASE CATALYTIC SUBUNIT, MITOCHONDRIAL"/>
    <property type="match status" value="1"/>
</dbReference>
<comment type="cofactor">
    <cofactor evidence="11">
        <name>thiamine diphosphate</name>
        <dbReference type="ChEBI" id="CHEBI:58937"/>
    </cofactor>
    <text evidence="11">Binds 1 thiamine pyrophosphate per subunit.</text>
</comment>
<sequence>MSSENVTYANTATVSGGALEDILPAQRQGALRGAQLLAKALQAEGVDTLFGYPGGANLEIFDVLWEYGIRCIRTEHEQGAVHAAQGYARASGRVGVCLATSGPGATNLVTGIADANSDSTPIVAITGNVPSHLLGKNAFQEVDIVGITRPITKKNYLVGKVTEIPEVVREAFALAAGNRPGPVLIDIPKDIQQHYPRDPEGNHVPPRIPAVVEAPEAAIGGLSGNQLEEACRLIREAQRPVIYAGGGIVSANCADLLLQLAEKLQCPVTTTLMGHGAFPPGHELSLHTLGMHGSRYANVAVNEADLVIAAGVRFDDRVTGKVDAFIAEGKVIHIDIDRDELNKNKTVTLPICADIRLALEQLCAQAECGEHGGWLTYLSGLRQQFPYTVPQGEAISPQFAISLLDRLTGGDAIISLGVGQHQMWAMQHYQPRHSRSFLSSSGFGTMGYGLPAAIGAKIACPQRQVIDVDGDGSLNMTIHELATCHRYGIGVKVVVINNQWLGMVRQWQDMIYEGHRSGSDLSDPMAVKAAGDRDIYPDFPLLASGYRVRSERVSEPDQLEAAFVRMLADPEEPYLLDVIVAAEENVYPMIPAGGSYRDIIMSAADMPAGSRQRQGSNV</sequence>
<dbReference type="EMBL" id="CP048711">
    <property type="protein sequence ID" value="QIB64596.1"/>
    <property type="molecule type" value="Genomic_DNA"/>
</dbReference>
<evidence type="ECO:0000256" key="10">
    <source>
        <dbReference type="ARBA" id="ARBA00023304"/>
    </source>
</evidence>
<evidence type="ECO:0000313" key="15">
    <source>
        <dbReference type="EMBL" id="QIB64596.1"/>
    </source>
</evidence>
<evidence type="ECO:0000259" key="12">
    <source>
        <dbReference type="Pfam" id="PF00205"/>
    </source>
</evidence>
<comment type="catalytic activity">
    <reaction evidence="11">
        <text>2 pyruvate + H(+) = (2S)-2-acetolactate + CO2</text>
        <dbReference type="Rhea" id="RHEA:25249"/>
        <dbReference type="ChEBI" id="CHEBI:15361"/>
        <dbReference type="ChEBI" id="CHEBI:15378"/>
        <dbReference type="ChEBI" id="CHEBI:16526"/>
        <dbReference type="ChEBI" id="CHEBI:58476"/>
        <dbReference type="EC" id="2.2.1.6"/>
    </reaction>
</comment>
<comment type="cofactor">
    <cofactor evidence="11">
        <name>Mg(2+)</name>
        <dbReference type="ChEBI" id="CHEBI:18420"/>
    </cofactor>
    <text evidence="11">Binds 1 Mg(2+) ion per subunit.</text>
</comment>
<evidence type="ECO:0000256" key="3">
    <source>
        <dbReference type="ARBA" id="ARBA00007812"/>
    </source>
</evidence>
<dbReference type="Proteomes" id="UP000477680">
    <property type="component" value="Chromosome"/>
</dbReference>
<dbReference type="GO" id="GO:0009099">
    <property type="term" value="P:L-valine biosynthetic process"/>
    <property type="evidence" value="ECO:0007669"/>
    <property type="project" value="UniProtKB-UniPathway"/>
</dbReference>
<dbReference type="Pfam" id="PF02775">
    <property type="entry name" value="TPP_enzyme_C"/>
    <property type="match status" value="1"/>
</dbReference>
<dbReference type="GO" id="GO:0005948">
    <property type="term" value="C:acetolactate synthase complex"/>
    <property type="evidence" value="ECO:0007669"/>
    <property type="project" value="TreeGrafter"/>
</dbReference>
<dbReference type="SUPFAM" id="SSF52518">
    <property type="entry name" value="Thiamin diphosphate-binding fold (THDP-binding)"/>
    <property type="match status" value="2"/>
</dbReference>
<keyword evidence="10 11" id="KW-0100">Branched-chain amino acid biosynthesis</keyword>
<evidence type="ECO:0000256" key="5">
    <source>
        <dbReference type="ARBA" id="ARBA00022605"/>
    </source>
</evidence>
<evidence type="ECO:0000256" key="4">
    <source>
        <dbReference type="ARBA" id="ARBA00013145"/>
    </source>
</evidence>
<dbReference type="InterPro" id="IPR029061">
    <property type="entry name" value="THDP-binding"/>
</dbReference>
<dbReference type="GO" id="GO:0030976">
    <property type="term" value="F:thiamine pyrophosphate binding"/>
    <property type="evidence" value="ECO:0007669"/>
    <property type="project" value="UniProtKB-UniRule"/>
</dbReference>
<evidence type="ECO:0000256" key="1">
    <source>
        <dbReference type="ARBA" id="ARBA00004974"/>
    </source>
</evidence>
<comment type="similarity">
    <text evidence="3 11">Belongs to the TPP enzyme family.</text>
</comment>
<keyword evidence="7 11" id="KW-0479">Metal-binding</keyword>
<keyword evidence="8 11" id="KW-0460">Magnesium</keyword>
<feature type="domain" description="Thiamine pyrophosphate enzyme central" evidence="12">
    <location>
        <begin position="227"/>
        <end position="362"/>
    </location>
</feature>
<dbReference type="InterPro" id="IPR045229">
    <property type="entry name" value="TPP_enz"/>
</dbReference>
<dbReference type="UniPathway" id="UPA00047">
    <property type="reaction ID" value="UER00055"/>
</dbReference>
<organism evidence="15 16">
    <name type="scientific">Kineobactrum salinum</name>
    <dbReference type="NCBI Taxonomy" id="2708301"/>
    <lineage>
        <taxon>Bacteria</taxon>
        <taxon>Pseudomonadati</taxon>
        <taxon>Pseudomonadota</taxon>
        <taxon>Gammaproteobacteria</taxon>
        <taxon>Cellvibrionales</taxon>
        <taxon>Halieaceae</taxon>
        <taxon>Kineobactrum</taxon>
    </lineage>
</organism>
<name>A0A6C0TXU6_9GAMM</name>
<keyword evidence="5 11" id="KW-0028">Amino-acid biosynthesis</keyword>
<dbReference type="InterPro" id="IPR029035">
    <property type="entry name" value="DHS-like_NAD/FAD-binding_dom"/>
</dbReference>
<evidence type="ECO:0000259" key="14">
    <source>
        <dbReference type="Pfam" id="PF02776"/>
    </source>
</evidence>
<keyword evidence="9 11" id="KW-0786">Thiamine pyrophosphate</keyword>
<dbReference type="Gene3D" id="3.40.50.1220">
    <property type="entry name" value="TPP-binding domain"/>
    <property type="match status" value="1"/>
</dbReference>
<dbReference type="AlphaFoldDB" id="A0A6C0TXU6"/>
<evidence type="ECO:0000313" key="16">
    <source>
        <dbReference type="Proteomes" id="UP000477680"/>
    </source>
</evidence>
<proteinExistence type="inferred from homology"/>
<keyword evidence="6 11" id="KW-0808">Transferase</keyword>
<evidence type="ECO:0000256" key="6">
    <source>
        <dbReference type="ARBA" id="ARBA00022679"/>
    </source>
</evidence>
<evidence type="ECO:0000256" key="2">
    <source>
        <dbReference type="ARBA" id="ARBA00005025"/>
    </source>
</evidence>
<accession>A0A6C0TXU6</accession>
<dbReference type="CDD" id="cd07035">
    <property type="entry name" value="TPP_PYR_POX_like"/>
    <property type="match status" value="1"/>
</dbReference>
<evidence type="ECO:0000256" key="7">
    <source>
        <dbReference type="ARBA" id="ARBA00022723"/>
    </source>
</evidence>
<dbReference type="PANTHER" id="PTHR18968">
    <property type="entry name" value="THIAMINE PYROPHOSPHATE ENZYMES"/>
    <property type="match status" value="1"/>
</dbReference>
<dbReference type="Pfam" id="PF00205">
    <property type="entry name" value="TPP_enzyme_M"/>
    <property type="match status" value="1"/>
</dbReference>
<dbReference type="InterPro" id="IPR039368">
    <property type="entry name" value="AHAS_TPP"/>
</dbReference>
<keyword evidence="16" id="KW-1185">Reference proteome</keyword>
<protein>
    <recommendedName>
        <fullName evidence="4 11">Acetolactate synthase</fullName>
        <ecNumber evidence="4 11">2.2.1.6</ecNumber>
    </recommendedName>
</protein>
<dbReference type="InterPro" id="IPR000399">
    <property type="entry name" value="TPP-bd_CS"/>
</dbReference>
<evidence type="ECO:0000256" key="8">
    <source>
        <dbReference type="ARBA" id="ARBA00022842"/>
    </source>
</evidence>
<dbReference type="SUPFAM" id="SSF52467">
    <property type="entry name" value="DHS-like NAD/FAD-binding domain"/>
    <property type="match status" value="1"/>
</dbReference>
<reference evidence="15 16" key="1">
    <citation type="submission" date="2020-02" db="EMBL/GenBank/DDBJ databases">
        <title>Genome sequencing for Kineobactrum sp. M2.</title>
        <authorList>
            <person name="Park S.-J."/>
        </authorList>
    </citation>
    <scope>NUCLEOTIDE SEQUENCE [LARGE SCALE GENOMIC DNA]</scope>
    <source>
        <strain evidence="15 16">M2</strain>
    </source>
</reference>
<dbReference type="FunFam" id="3.40.50.1220:FF:000008">
    <property type="entry name" value="Acetolactate synthase"/>
    <property type="match status" value="1"/>
</dbReference>
<gene>
    <name evidence="15" type="primary">ilvB</name>
    <name evidence="15" type="ORF">G3T16_03475</name>
</gene>
<dbReference type="FunFam" id="3.40.50.970:FF:000007">
    <property type="entry name" value="Acetolactate synthase"/>
    <property type="match status" value="1"/>
</dbReference>
<dbReference type="GO" id="GO:0003984">
    <property type="term" value="F:acetolactate synthase activity"/>
    <property type="evidence" value="ECO:0007669"/>
    <property type="project" value="UniProtKB-EC"/>
</dbReference>
<dbReference type="GO" id="GO:0000287">
    <property type="term" value="F:magnesium ion binding"/>
    <property type="evidence" value="ECO:0007669"/>
    <property type="project" value="UniProtKB-UniRule"/>
</dbReference>
<feature type="domain" description="Thiamine pyrophosphate enzyme TPP-binding" evidence="13">
    <location>
        <begin position="417"/>
        <end position="578"/>
    </location>
</feature>
<dbReference type="GO" id="GO:0009097">
    <property type="term" value="P:isoleucine biosynthetic process"/>
    <property type="evidence" value="ECO:0007669"/>
    <property type="project" value="UniProtKB-UniPathway"/>
</dbReference>
<evidence type="ECO:0000259" key="13">
    <source>
        <dbReference type="Pfam" id="PF02775"/>
    </source>
</evidence>
<dbReference type="GO" id="GO:0050660">
    <property type="term" value="F:flavin adenine dinucleotide binding"/>
    <property type="evidence" value="ECO:0007669"/>
    <property type="project" value="InterPro"/>
</dbReference>
<dbReference type="PROSITE" id="PS00187">
    <property type="entry name" value="TPP_ENZYMES"/>
    <property type="match status" value="1"/>
</dbReference>
<dbReference type="Gene3D" id="3.40.50.970">
    <property type="match status" value="2"/>
</dbReference>
<dbReference type="RefSeq" id="WP_163493846.1">
    <property type="nucleotide sequence ID" value="NZ_CP048711.1"/>
</dbReference>
<comment type="pathway">
    <text evidence="1 11">Amino-acid biosynthesis; L-isoleucine biosynthesis; L-isoleucine from 2-oxobutanoate: step 1/4.</text>
</comment>
<dbReference type="InterPro" id="IPR012000">
    <property type="entry name" value="Thiamin_PyroP_enz_cen_dom"/>
</dbReference>
<dbReference type="KEGG" id="kim:G3T16_03475"/>
<dbReference type="EC" id="2.2.1.6" evidence="4 11"/>
<comment type="pathway">
    <text evidence="2 11">Amino-acid biosynthesis; L-valine biosynthesis; L-valine from pyruvate: step 1/4.</text>
</comment>
<evidence type="ECO:0000256" key="11">
    <source>
        <dbReference type="RuleBase" id="RU003591"/>
    </source>
</evidence>
<dbReference type="CDD" id="cd02015">
    <property type="entry name" value="TPP_AHAS"/>
    <property type="match status" value="1"/>
</dbReference>
<dbReference type="InterPro" id="IPR012001">
    <property type="entry name" value="Thiamin_PyroP_enz_TPP-bd_dom"/>
</dbReference>